<sequence length="137" mass="15685">MLTDAGGLPLAVATSAANTHDSLALIPLVQAIPAIRSRRGPRRRRPAKLHADKGYDYPHLRARLRRRRITPRLTPRIARRGVETSTRLGRHRWVVERSFAWLTGYRRLTLRYERCARLFTAFLTLAAALTCYKKLAT</sequence>
<gene>
    <name evidence="2" type="ORF">SAMN05660657_05552</name>
</gene>
<keyword evidence="3" id="KW-1185">Reference proteome</keyword>
<protein>
    <submittedName>
        <fullName evidence="2">Transposase DDE domain-containing protein</fullName>
    </submittedName>
</protein>
<dbReference type="Pfam" id="PF01609">
    <property type="entry name" value="DDE_Tnp_1"/>
    <property type="match status" value="1"/>
</dbReference>
<dbReference type="AlphaFoldDB" id="A0A1I7DAN4"/>
<dbReference type="GO" id="GO:0006313">
    <property type="term" value="P:DNA transposition"/>
    <property type="evidence" value="ECO:0007669"/>
    <property type="project" value="InterPro"/>
</dbReference>
<dbReference type="EMBL" id="FPBA01000043">
    <property type="protein sequence ID" value="SFU08741.1"/>
    <property type="molecule type" value="Genomic_DNA"/>
</dbReference>
<dbReference type="PANTHER" id="PTHR30007:SF1">
    <property type="entry name" value="BLR1914 PROTEIN"/>
    <property type="match status" value="1"/>
</dbReference>
<dbReference type="GO" id="GO:0003677">
    <property type="term" value="F:DNA binding"/>
    <property type="evidence" value="ECO:0007669"/>
    <property type="project" value="InterPro"/>
</dbReference>
<dbReference type="STRING" id="1296565.SAMN05660657_05552"/>
<evidence type="ECO:0000313" key="3">
    <source>
        <dbReference type="Proteomes" id="UP000199546"/>
    </source>
</evidence>
<name>A0A1I7DAN4_9ACTN</name>
<dbReference type="InterPro" id="IPR002559">
    <property type="entry name" value="Transposase_11"/>
</dbReference>
<evidence type="ECO:0000259" key="1">
    <source>
        <dbReference type="Pfam" id="PF01609"/>
    </source>
</evidence>
<dbReference type="GO" id="GO:0004803">
    <property type="term" value="F:transposase activity"/>
    <property type="evidence" value="ECO:0007669"/>
    <property type="project" value="InterPro"/>
</dbReference>
<reference evidence="3" key="1">
    <citation type="submission" date="2016-10" db="EMBL/GenBank/DDBJ databases">
        <authorList>
            <person name="Varghese N."/>
            <person name="Submissions S."/>
        </authorList>
    </citation>
    <scope>NUCLEOTIDE SEQUENCE [LARGE SCALE GENOMIC DNA]</scope>
    <source>
        <strain evidence="3">DSM 46136</strain>
    </source>
</reference>
<feature type="domain" description="Transposase IS4-like" evidence="1">
    <location>
        <begin position="2"/>
        <end position="130"/>
    </location>
</feature>
<dbReference type="NCBIfam" id="NF033580">
    <property type="entry name" value="transpos_IS5_3"/>
    <property type="match status" value="1"/>
</dbReference>
<dbReference type="PANTHER" id="PTHR30007">
    <property type="entry name" value="PHP DOMAIN PROTEIN"/>
    <property type="match status" value="1"/>
</dbReference>
<evidence type="ECO:0000313" key="2">
    <source>
        <dbReference type="EMBL" id="SFU08741.1"/>
    </source>
</evidence>
<dbReference type="Proteomes" id="UP000199546">
    <property type="component" value="Unassembled WGS sequence"/>
</dbReference>
<organism evidence="2 3">
    <name type="scientific">Geodermatophilus amargosae</name>
    <dbReference type="NCBI Taxonomy" id="1296565"/>
    <lineage>
        <taxon>Bacteria</taxon>
        <taxon>Bacillati</taxon>
        <taxon>Actinomycetota</taxon>
        <taxon>Actinomycetes</taxon>
        <taxon>Geodermatophilales</taxon>
        <taxon>Geodermatophilaceae</taxon>
        <taxon>Geodermatophilus</taxon>
    </lineage>
</organism>
<accession>A0A1I7DAN4</accession>
<proteinExistence type="predicted"/>